<dbReference type="PROSITE" id="PS50811">
    <property type="entry name" value="WRKY"/>
    <property type="match status" value="1"/>
</dbReference>
<keyword evidence="12" id="KW-1185">Reference proteome</keyword>
<evidence type="ECO:0000313" key="12">
    <source>
        <dbReference type="Proteomes" id="UP000091857"/>
    </source>
</evidence>
<keyword evidence="3 7" id="KW-0805">Transcription regulation</keyword>
<dbReference type="GO" id="GO:0000976">
    <property type="term" value="F:transcription cis-regulatory region binding"/>
    <property type="evidence" value="ECO:0000318"/>
    <property type="project" value="GO_Central"/>
</dbReference>
<sequence>MAMEGKEAVKIESIVGSSTFPDYIQSSYPFPGVFDFCEGDKSSLGFMELLGMQDFSPSMFDVLQVPSMVQPAASNPVVTKVESPEALNQPATPNSSSISSASSEALNDELVKVADNEEEEQQKTKKELKPKKTNQKRQREPRFAFMTKSEVDHLEDGYRWRKYGQKAVKNSPFPRSYYRCTSASCNVKKRVERSFSDPSIVVTTYEGQHTHPSAVMTRPSFVGAASESGFSATPFAMPMQRRSLLYQQEQQPFVHSFTPLGFGYDGTTNAAFLHERRLHTTPGSALLEDHGLLQDVVPSHMLKE</sequence>
<evidence type="ECO:0000256" key="1">
    <source>
        <dbReference type="ARBA" id="ARBA00004123"/>
    </source>
</evidence>
<dbReference type="EMBL" id="CM004387">
    <property type="protein sequence ID" value="OAY61950.1"/>
    <property type="molecule type" value="Genomic_DNA"/>
</dbReference>
<dbReference type="GO" id="GO:0005634">
    <property type="term" value="C:nucleus"/>
    <property type="evidence" value="ECO:0000318"/>
    <property type="project" value="GO_Central"/>
</dbReference>
<dbReference type="Gene3D" id="2.20.25.80">
    <property type="entry name" value="WRKY domain"/>
    <property type="match status" value="1"/>
</dbReference>
<gene>
    <name evidence="11" type="ORF">MANES_01G230000</name>
</gene>
<feature type="region of interest" description="Disordered" evidence="8">
    <location>
        <begin position="80"/>
        <end position="103"/>
    </location>
</feature>
<dbReference type="GO" id="GO:0003700">
    <property type="term" value="F:DNA-binding transcription factor activity"/>
    <property type="evidence" value="ECO:0000318"/>
    <property type="project" value="GO_Central"/>
</dbReference>
<evidence type="ECO:0000259" key="9">
    <source>
        <dbReference type="PROSITE" id="PS50811"/>
    </source>
</evidence>
<dbReference type="OrthoDB" id="1927637at2759"/>
<name>A0A140H8K6_MANES</name>
<keyword evidence="5 7" id="KW-0804">Transcription</keyword>
<organism evidence="10">
    <name type="scientific">Manihot esculenta</name>
    <name type="common">Cassava</name>
    <name type="synonym">Jatropha manihot</name>
    <dbReference type="NCBI Taxonomy" id="3983"/>
    <lineage>
        <taxon>Eukaryota</taxon>
        <taxon>Viridiplantae</taxon>
        <taxon>Streptophyta</taxon>
        <taxon>Embryophyta</taxon>
        <taxon>Tracheophyta</taxon>
        <taxon>Spermatophyta</taxon>
        <taxon>Magnoliopsida</taxon>
        <taxon>eudicotyledons</taxon>
        <taxon>Gunneridae</taxon>
        <taxon>Pentapetalae</taxon>
        <taxon>rosids</taxon>
        <taxon>fabids</taxon>
        <taxon>Malpighiales</taxon>
        <taxon>Euphorbiaceae</taxon>
        <taxon>Crotonoideae</taxon>
        <taxon>Manihoteae</taxon>
        <taxon>Manihot</taxon>
    </lineage>
</organism>
<evidence type="ECO:0000256" key="5">
    <source>
        <dbReference type="ARBA" id="ARBA00023163"/>
    </source>
</evidence>
<feature type="domain" description="WRKY" evidence="9">
    <location>
        <begin position="149"/>
        <end position="214"/>
    </location>
</feature>
<keyword evidence="4 7" id="KW-0238">DNA-binding</keyword>
<feature type="compositionally biased region" description="Basic and acidic residues" evidence="8">
    <location>
        <begin position="116"/>
        <end position="127"/>
    </location>
</feature>
<evidence type="ECO:0000313" key="10">
    <source>
        <dbReference type="EMBL" id="AMO00370.1"/>
    </source>
</evidence>
<feature type="region of interest" description="Disordered" evidence="8">
    <location>
        <begin position="116"/>
        <end position="142"/>
    </location>
</feature>
<dbReference type="Gramene" id="Manes.01G230000.1.v8.1">
    <property type="protein sequence ID" value="Manes.01G230000.1.v8.1.CDS"/>
    <property type="gene ID" value="Manes.01G230000.v8.1"/>
</dbReference>
<evidence type="ECO:0000256" key="8">
    <source>
        <dbReference type="SAM" id="MobiDB-lite"/>
    </source>
</evidence>
<dbReference type="FunFam" id="2.20.25.80:FF:000003">
    <property type="entry name" value="WRKY transcription factor 57"/>
    <property type="match status" value="1"/>
</dbReference>
<dbReference type="OMA" id="THISPLM"/>
<evidence type="ECO:0000256" key="7">
    <source>
        <dbReference type="PIRNR" id="PIRNR038130"/>
    </source>
</evidence>
<protein>
    <recommendedName>
        <fullName evidence="7">WRKY transcription factor</fullName>
    </recommendedName>
</protein>
<dbReference type="Proteomes" id="UP000091857">
    <property type="component" value="Chromosome 1"/>
</dbReference>
<dbReference type="InterPro" id="IPR044810">
    <property type="entry name" value="WRKY_plant"/>
</dbReference>
<dbReference type="PANTHER" id="PTHR31221">
    <property type="entry name" value="WRKY TRANSCRIPTION FACTOR PROTEIN 1-RELATED"/>
    <property type="match status" value="1"/>
</dbReference>
<dbReference type="InterPro" id="IPR003657">
    <property type="entry name" value="WRKY_dom"/>
</dbReference>
<accession>A0A140H8K6</accession>
<dbReference type="SUPFAM" id="SSF118290">
    <property type="entry name" value="WRKY DNA-binding domain"/>
    <property type="match status" value="1"/>
</dbReference>
<reference evidence="11 12" key="2">
    <citation type="submission" date="2016-02" db="EMBL/GenBank/DDBJ databases">
        <title>WGS assembly of Manihot esculenta.</title>
        <authorList>
            <person name="Bredeson J.V."/>
            <person name="Prochnik S.E."/>
            <person name="Lyons J.B."/>
            <person name="Schmutz J."/>
            <person name="Grimwood J."/>
            <person name="Vrebalov J."/>
            <person name="Bart R.S."/>
            <person name="Amuge T."/>
            <person name="Ferguson M.E."/>
            <person name="Green R."/>
            <person name="Putnam N."/>
            <person name="Stites J."/>
            <person name="Rounsley S."/>
            <person name="Rokhsar D.S."/>
        </authorList>
    </citation>
    <scope>NUCLEOTIDE SEQUENCE [LARGE SCALE GENOMIC DNA]</scope>
    <source>
        <strain evidence="12">cv. AM560-2</strain>
        <tissue evidence="11">Leaf</tissue>
    </source>
</reference>
<evidence type="ECO:0000256" key="4">
    <source>
        <dbReference type="ARBA" id="ARBA00023125"/>
    </source>
</evidence>
<evidence type="ECO:0000256" key="6">
    <source>
        <dbReference type="ARBA" id="ARBA00023242"/>
    </source>
</evidence>
<dbReference type="SMART" id="SM00774">
    <property type="entry name" value="WRKY"/>
    <property type="match status" value="1"/>
</dbReference>
<keyword evidence="6 7" id="KW-0539">Nucleus</keyword>
<dbReference type="SMR" id="A0A140H8K6"/>
<evidence type="ECO:0000256" key="2">
    <source>
        <dbReference type="ARBA" id="ARBA00008964"/>
    </source>
</evidence>
<dbReference type="AlphaFoldDB" id="A0A140H8K6"/>
<dbReference type="PANTHER" id="PTHR31221:SF289">
    <property type="entry name" value="WRKY TRANSCRIPTION FACTOR 68"/>
    <property type="match status" value="1"/>
</dbReference>
<dbReference type="InterPro" id="IPR036576">
    <property type="entry name" value="WRKY_dom_sf"/>
</dbReference>
<dbReference type="STRING" id="3983.A0A140H8K6"/>
<proteinExistence type="evidence at transcript level"/>
<dbReference type="EMBL" id="KT827577">
    <property type="protein sequence ID" value="AMO00370.1"/>
    <property type="molecule type" value="mRNA"/>
</dbReference>
<dbReference type="InterPro" id="IPR017396">
    <property type="entry name" value="TF_WRKY_IIc"/>
</dbReference>
<dbReference type="Pfam" id="PF03106">
    <property type="entry name" value="WRKY"/>
    <property type="match status" value="1"/>
</dbReference>
<evidence type="ECO:0000256" key="3">
    <source>
        <dbReference type="ARBA" id="ARBA00023015"/>
    </source>
</evidence>
<reference evidence="10" key="1">
    <citation type="journal article" date="2016" name="Front. Plant Sci.">
        <title>Genome-Wide Identification and Expression Analysis of the WRKY Gene Family in Cassava.</title>
        <authorList>
            <person name="Wei Y."/>
            <person name="Shi H."/>
            <person name="Xia Z."/>
            <person name="Tie W."/>
            <person name="Ding Z."/>
            <person name="Yan Y."/>
            <person name="Wang W."/>
            <person name="Hu W."/>
            <person name="Li K."/>
        </authorList>
    </citation>
    <scope>NUCLEOTIDE SEQUENCE</scope>
</reference>
<comment type="subcellular location">
    <subcellularLocation>
        <location evidence="1 7">Nucleus</location>
    </subcellularLocation>
</comment>
<comment type="similarity">
    <text evidence="2 7">Belongs to the WRKY group II-c family.</text>
</comment>
<dbReference type="GO" id="GO:0006355">
    <property type="term" value="P:regulation of DNA-templated transcription"/>
    <property type="evidence" value="ECO:0000318"/>
    <property type="project" value="GO_Central"/>
</dbReference>
<dbReference type="PIRSF" id="PIRSF038130">
    <property type="entry name" value="TF_WRKY_IIc"/>
    <property type="match status" value="1"/>
</dbReference>
<evidence type="ECO:0000313" key="11">
    <source>
        <dbReference type="EMBL" id="OAY61950.1"/>
    </source>
</evidence>